<proteinExistence type="predicted"/>
<feature type="transmembrane region" description="Helical" evidence="2">
    <location>
        <begin position="80"/>
        <end position="102"/>
    </location>
</feature>
<feature type="region of interest" description="Disordered" evidence="1">
    <location>
        <begin position="1"/>
        <end position="48"/>
    </location>
</feature>
<dbReference type="EMBL" id="CM001439">
    <property type="protein sequence ID" value="EHR48504.1"/>
    <property type="molecule type" value="Genomic_DNA"/>
</dbReference>
<accession>H5WZA1</accession>
<organism evidence="4 5">
    <name type="scientific">Saccharomonospora marina XMU15</name>
    <dbReference type="NCBI Taxonomy" id="882083"/>
    <lineage>
        <taxon>Bacteria</taxon>
        <taxon>Bacillati</taxon>
        <taxon>Actinomycetota</taxon>
        <taxon>Actinomycetes</taxon>
        <taxon>Pseudonocardiales</taxon>
        <taxon>Pseudonocardiaceae</taxon>
        <taxon>Saccharomonospora</taxon>
    </lineage>
</organism>
<dbReference type="Pfam" id="PF14342">
    <property type="entry name" value="DUF4396"/>
    <property type="match status" value="1"/>
</dbReference>
<feature type="compositionally biased region" description="Polar residues" evidence="1">
    <location>
        <begin position="1"/>
        <end position="11"/>
    </location>
</feature>
<dbReference type="InterPro" id="IPR025509">
    <property type="entry name" value="DUF4396"/>
</dbReference>
<feature type="transmembrane region" description="Helical" evidence="2">
    <location>
        <begin position="155"/>
        <end position="174"/>
    </location>
</feature>
<protein>
    <recommendedName>
        <fullName evidence="3">DUF4396 domain-containing protein</fullName>
    </recommendedName>
</protein>
<evidence type="ECO:0000259" key="3">
    <source>
        <dbReference type="Pfam" id="PF14342"/>
    </source>
</evidence>
<dbReference type="AlphaFoldDB" id="H5WZA1"/>
<dbReference type="Proteomes" id="UP000004926">
    <property type="component" value="Chromosome"/>
</dbReference>
<evidence type="ECO:0000256" key="2">
    <source>
        <dbReference type="SAM" id="Phobius"/>
    </source>
</evidence>
<dbReference type="STRING" id="882083.SacmaDRAFT_0192"/>
<keyword evidence="2" id="KW-0812">Transmembrane</keyword>
<evidence type="ECO:0000313" key="5">
    <source>
        <dbReference type="Proteomes" id="UP000004926"/>
    </source>
</evidence>
<feature type="domain" description="DUF4396" evidence="3">
    <location>
        <begin position="51"/>
        <end position="183"/>
    </location>
</feature>
<dbReference type="eggNOG" id="ENOG502ZV2M">
    <property type="taxonomic scope" value="Bacteria"/>
</dbReference>
<evidence type="ECO:0000256" key="1">
    <source>
        <dbReference type="SAM" id="MobiDB-lite"/>
    </source>
</evidence>
<reference evidence="4 5" key="1">
    <citation type="journal article" date="2012" name="Stand. Genomic Sci.">
        <title>Genome sequence of the ocean sediment bacterium Saccharomonospora marina type strain (XMU15(T)).</title>
        <authorList>
            <person name="Klenk H.P."/>
            <person name="Lu M."/>
            <person name="Lucas S."/>
            <person name="Lapidus A."/>
            <person name="Copeland A."/>
            <person name="Pitluck S."/>
            <person name="Goodwin L.A."/>
            <person name="Han C."/>
            <person name="Tapia R."/>
            <person name="Brambilla E.M."/>
            <person name="Potter G."/>
            <person name="Land M."/>
            <person name="Ivanova N."/>
            <person name="Rohde M."/>
            <person name="Goker M."/>
            <person name="Detter J.C."/>
            <person name="Li W.J."/>
            <person name="Kyrpides N.C."/>
            <person name="Woyke T."/>
        </authorList>
    </citation>
    <scope>NUCLEOTIDE SEQUENCE [LARGE SCALE GENOMIC DNA]</scope>
    <source>
        <strain evidence="4 5">XMU15</strain>
    </source>
</reference>
<evidence type="ECO:0000313" key="4">
    <source>
        <dbReference type="EMBL" id="EHR48504.1"/>
    </source>
</evidence>
<dbReference type="HOGENOM" id="CLU_100611_0_0_11"/>
<feature type="compositionally biased region" description="Basic and acidic residues" evidence="1">
    <location>
        <begin position="12"/>
        <end position="38"/>
    </location>
</feature>
<keyword evidence="2" id="KW-0472">Membrane</keyword>
<gene>
    <name evidence="4" type="ORF">SacmaDRAFT_0192</name>
</gene>
<keyword evidence="5" id="KW-1185">Reference proteome</keyword>
<sequence length="193" mass="19997">MSNVHQHATASNEEHGSHAGHDQHSADADHADHADHAHHGSHGHHGSHPATWGVAASATLHCLTGCAVGEILGMVIGTALGWNAAATIVLAVALAFFFGYAFSMRGVLRAGVGFKQALKVALAADTVSIAVMEIVDNGVMVAVPGAMEAGLGTVLFWGALAFAFLVAFLITMPVNKWLIGRGRGHAVAHAYHH</sequence>
<keyword evidence="2" id="KW-1133">Transmembrane helix</keyword>
<dbReference type="OrthoDB" id="9784773at2"/>
<name>H5WZA1_9PSEU</name>